<dbReference type="SUPFAM" id="SSF52821">
    <property type="entry name" value="Rhodanese/Cell cycle control phosphatase"/>
    <property type="match status" value="1"/>
</dbReference>
<dbReference type="EMBL" id="BSYI01000034">
    <property type="protein sequence ID" value="GMG84373.1"/>
    <property type="molecule type" value="Genomic_DNA"/>
</dbReference>
<dbReference type="RefSeq" id="WP_285673412.1">
    <property type="nucleotide sequence ID" value="NZ_BSYI01000034.1"/>
</dbReference>
<evidence type="ECO:0000313" key="3">
    <source>
        <dbReference type="Proteomes" id="UP001239909"/>
    </source>
</evidence>
<keyword evidence="3" id="KW-1185">Reference proteome</keyword>
<dbReference type="Proteomes" id="UP001239909">
    <property type="component" value="Unassembled WGS sequence"/>
</dbReference>
<dbReference type="InterPro" id="IPR001763">
    <property type="entry name" value="Rhodanese-like_dom"/>
</dbReference>
<reference evidence="2 3" key="1">
    <citation type="submission" date="2023-04" db="EMBL/GenBank/DDBJ databases">
        <title>Marinoamorphus aggregata gen. nov., sp. Nov., isolate from tissue of brittle star Ophioplocus japonicus.</title>
        <authorList>
            <person name="Kawano K."/>
            <person name="Sawayama S."/>
            <person name="Nakagawa S."/>
        </authorList>
    </citation>
    <scope>NUCLEOTIDE SEQUENCE [LARGE SCALE GENOMIC DNA]</scope>
    <source>
        <strain evidence="2 3">NKW23</strain>
    </source>
</reference>
<sequence>MDHALPSATPAEALAAQAGGAVLVDLRKPVARIASGQTIRGAVTRDPFAFGHDDPLTASAAPVILFCVHGHEVSQYGCALLLLHGRQARYVTGGFAALVEAGAPLVPLAAEEHAR</sequence>
<dbReference type="PROSITE" id="PS50206">
    <property type="entry name" value="RHODANESE_3"/>
    <property type="match status" value="1"/>
</dbReference>
<dbReference type="InterPro" id="IPR036873">
    <property type="entry name" value="Rhodanese-like_dom_sf"/>
</dbReference>
<proteinExistence type="predicted"/>
<feature type="domain" description="Rhodanese" evidence="1">
    <location>
        <begin position="17"/>
        <end position="107"/>
    </location>
</feature>
<name>A0ABQ6LR69_9RHOB</name>
<protein>
    <recommendedName>
        <fullName evidence="1">Rhodanese domain-containing protein</fullName>
    </recommendedName>
</protein>
<accession>A0ABQ6LR69</accession>
<comment type="caution">
    <text evidence="2">The sequence shown here is derived from an EMBL/GenBank/DDBJ whole genome shotgun (WGS) entry which is preliminary data.</text>
</comment>
<gene>
    <name evidence="2" type="ORF">LNKW23_35880</name>
</gene>
<dbReference type="Gene3D" id="3.40.250.10">
    <property type="entry name" value="Rhodanese-like domain"/>
    <property type="match status" value="1"/>
</dbReference>
<dbReference type="Pfam" id="PF00581">
    <property type="entry name" value="Rhodanese"/>
    <property type="match status" value="1"/>
</dbReference>
<organism evidence="2 3">
    <name type="scientific">Paralimibaculum aggregatum</name>
    <dbReference type="NCBI Taxonomy" id="3036245"/>
    <lineage>
        <taxon>Bacteria</taxon>
        <taxon>Pseudomonadati</taxon>
        <taxon>Pseudomonadota</taxon>
        <taxon>Alphaproteobacteria</taxon>
        <taxon>Rhodobacterales</taxon>
        <taxon>Paracoccaceae</taxon>
        <taxon>Paralimibaculum</taxon>
    </lineage>
</organism>
<evidence type="ECO:0000259" key="1">
    <source>
        <dbReference type="PROSITE" id="PS50206"/>
    </source>
</evidence>
<evidence type="ECO:0000313" key="2">
    <source>
        <dbReference type="EMBL" id="GMG84373.1"/>
    </source>
</evidence>